<protein>
    <submittedName>
        <fullName evidence="4">Uncharacterized protein PF11_0213-like</fullName>
    </submittedName>
</protein>
<evidence type="ECO:0000313" key="3">
    <source>
        <dbReference type="Proteomes" id="UP000695007"/>
    </source>
</evidence>
<dbReference type="AlphaFoldDB" id="A0AAJ6VN89"/>
<proteinExistence type="predicted"/>
<accession>A0AAJ6VN89</accession>
<feature type="region of interest" description="Disordered" evidence="1">
    <location>
        <begin position="506"/>
        <end position="556"/>
    </location>
</feature>
<dbReference type="Pfam" id="PF00498">
    <property type="entry name" value="FHA"/>
    <property type="match status" value="1"/>
</dbReference>
<feature type="compositionally biased region" description="Basic and acidic residues" evidence="1">
    <location>
        <begin position="541"/>
        <end position="556"/>
    </location>
</feature>
<feature type="domain" description="FHA" evidence="2">
    <location>
        <begin position="1"/>
        <end position="36"/>
    </location>
</feature>
<keyword evidence="3" id="KW-1185">Reference proteome</keyword>
<name>A0AAJ6VN89_9HYME</name>
<dbReference type="InterPro" id="IPR008984">
    <property type="entry name" value="SMAD_FHA_dom_sf"/>
</dbReference>
<dbReference type="RefSeq" id="XP_011495082.1">
    <property type="nucleotide sequence ID" value="XM_011496780.1"/>
</dbReference>
<feature type="compositionally biased region" description="Low complexity" evidence="1">
    <location>
        <begin position="525"/>
        <end position="537"/>
    </location>
</feature>
<dbReference type="Gene3D" id="2.60.200.20">
    <property type="match status" value="1"/>
</dbReference>
<reference evidence="4" key="1">
    <citation type="submission" date="2025-08" db="UniProtKB">
        <authorList>
            <consortium name="RefSeq"/>
        </authorList>
    </citation>
    <scope>IDENTIFICATION</scope>
</reference>
<evidence type="ECO:0000256" key="1">
    <source>
        <dbReference type="SAM" id="MobiDB-lite"/>
    </source>
</evidence>
<dbReference type="SUPFAM" id="SSF49879">
    <property type="entry name" value="SMAD/FHA domain"/>
    <property type="match status" value="1"/>
</dbReference>
<evidence type="ECO:0000313" key="4">
    <source>
        <dbReference type="RefSeq" id="XP_011495082.1"/>
    </source>
</evidence>
<evidence type="ECO:0000259" key="2">
    <source>
        <dbReference type="PROSITE" id="PS50006"/>
    </source>
</evidence>
<organism evidence="3 4">
    <name type="scientific">Ceratosolen solmsi marchali</name>
    <dbReference type="NCBI Taxonomy" id="326594"/>
    <lineage>
        <taxon>Eukaryota</taxon>
        <taxon>Metazoa</taxon>
        <taxon>Ecdysozoa</taxon>
        <taxon>Arthropoda</taxon>
        <taxon>Hexapoda</taxon>
        <taxon>Insecta</taxon>
        <taxon>Pterygota</taxon>
        <taxon>Neoptera</taxon>
        <taxon>Endopterygota</taxon>
        <taxon>Hymenoptera</taxon>
        <taxon>Apocrita</taxon>
        <taxon>Proctotrupomorpha</taxon>
        <taxon>Chalcidoidea</taxon>
        <taxon>Agaonidae</taxon>
        <taxon>Agaoninae</taxon>
        <taxon>Ceratosolen</taxon>
    </lineage>
</organism>
<dbReference type="InterPro" id="IPR000253">
    <property type="entry name" value="FHA_dom"/>
</dbReference>
<dbReference type="KEGG" id="csol:105360009"/>
<dbReference type="PROSITE" id="PS50006">
    <property type="entry name" value="FHA_DOMAIN"/>
    <property type="match status" value="1"/>
</dbReference>
<dbReference type="GeneID" id="105360009"/>
<dbReference type="CDD" id="cd00060">
    <property type="entry name" value="FHA"/>
    <property type="match status" value="1"/>
</dbReference>
<sequence>MISKKHAEIEAESIDGSLFIKDLNSCNKTKINNTKLRSYSSYQIKDGDKLIFGQVTSTFKLHYTSDDSFIVSTPQIKKKIQSFIPGTPDSSLNASSTSENNVSVIPETQTDIIETSFQRPEISVLNNEQISVNLPPVMNSNFLSSSLSSNKSDQNDITNCKTQILPLKEELDNSINASEIHYSISGNKSTNDSNENIYDMETQRPSNLDENEDNIENAATQHINYNKSDLYNNKFNDLTIYDAKTQDIDCETSVNDSIINLEKQQLYRKSEVNEKTVNNSIYSAATQKMLPEMSRKESVEDFEIQLLNCDAFNSNKSKLQDMSIYSTETQKIESKKSIENIESENPIKKNVKTTSNLEFSMEDMEKIKIIKDKNSTYDDNEDCDTQDLEELSFDSGFRTTEQESDDPNKTNNIKSNDNKISELQVSKKSMSINNYDEADDFQKKYNCHSTNESFSSTNKQFKKLKNIHNEDQIKNVVDSNDEDEMFCSQNLIQDCSFAFLSEESQIDDQSNKTNEGIFPKENDIENFNNKNNINNSKKVNHKEIKSDSETDEEAKK</sequence>
<dbReference type="Proteomes" id="UP000695007">
    <property type="component" value="Unplaced"/>
</dbReference>
<gene>
    <name evidence="4" type="primary">LOC105360009</name>
</gene>